<evidence type="ECO:0000313" key="4">
    <source>
        <dbReference type="EMBL" id="CAF3718839.1"/>
    </source>
</evidence>
<dbReference type="PROSITE" id="PS50835">
    <property type="entry name" value="IG_LIKE"/>
    <property type="match status" value="2"/>
</dbReference>
<dbReference type="InterPro" id="IPR036179">
    <property type="entry name" value="Ig-like_dom_sf"/>
</dbReference>
<dbReference type="EMBL" id="CAJOBD010000785">
    <property type="protein sequence ID" value="CAF3718839.1"/>
    <property type="molecule type" value="Genomic_DNA"/>
</dbReference>
<dbReference type="Proteomes" id="UP000663836">
    <property type="component" value="Unassembled WGS sequence"/>
</dbReference>
<dbReference type="InterPro" id="IPR003599">
    <property type="entry name" value="Ig_sub"/>
</dbReference>
<feature type="domain" description="Ig-like" evidence="2">
    <location>
        <begin position="208"/>
        <end position="297"/>
    </location>
</feature>
<protein>
    <recommendedName>
        <fullName evidence="2">Ig-like domain-containing protein</fullName>
    </recommendedName>
</protein>
<evidence type="ECO:0000259" key="2">
    <source>
        <dbReference type="PROSITE" id="PS50835"/>
    </source>
</evidence>
<evidence type="ECO:0000313" key="3">
    <source>
        <dbReference type="EMBL" id="CAF1184273.1"/>
    </source>
</evidence>
<feature type="domain" description="Ig-like" evidence="2">
    <location>
        <begin position="98"/>
        <end position="192"/>
    </location>
</feature>
<organism evidence="3 5">
    <name type="scientific">Rotaria sordida</name>
    <dbReference type="NCBI Taxonomy" id="392033"/>
    <lineage>
        <taxon>Eukaryota</taxon>
        <taxon>Metazoa</taxon>
        <taxon>Spiralia</taxon>
        <taxon>Gnathifera</taxon>
        <taxon>Rotifera</taxon>
        <taxon>Eurotatoria</taxon>
        <taxon>Bdelloidea</taxon>
        <taxon>Philodinida</taxon>
        <taxon>Philodinidae</taxon>
        <taxon>Rotaria</taxon>
    </lineage>
</organism>
<proteinExistence type="predicted"/>
<keyword evidence="1" id="KW-0393">Immunoglobulin domain</keyword>
<dbReference type="SUPFAM" id="SSF48726">
    <property type="entry name" value="Immunoglobulin"/>
    <property type="match status" value="2"/>
</dbReference>
<dbReference type="FunFam" id="2.60.40.10:FF:000107">
    <property type="entry name" value="Myosin, light chain kinase a"/>
    <property type="match status" value="1"/>
</dbReference>
<reference evidence="3" key="1">
    <citation type="submission" date="2021-02" db="EMBL/GenBank/DDBJ databases">
        <authorList>
            <person name="Nowell W R."/>
        </authorList>
    </citation>
    <scope>NUCLEOTIDE SEQUENCE</scope>
</reference>
<dbReference type="Gene3D" id="2.60.40.10">
    <property type="entry name" value="Immunoglobulins"/>
    <property type="match status" value="2"/>
</dbReference>
<dbReference type="Pfam" id="PF07679">
    <property type="entry name" value="I-set"/>
    <property type="match status" value="2"/>
</dbReference>
<sequence length="301" mass="34619">MDESMKTIMMNEFLEKLNGAQNNEILLDKLEREQKNKFLNAQDNYQKAVKDSKQSTATNVNLVNITILEDIMKFHEKLTIMVTRVIQEYEDNKYKTEEKIQSHLNFINYPRSQNLMEFDPLVLDCTCEGRDDHDDIQLIWFQNNKQIHQNADICHEREGNTFKLFVTAVFPDDSGVFSALLKSKSTNDEQLSSCSIIIQPRNKEALDPGFIQFPQSIRSMKDSKAIFNCKTSGSTPMTAQWNLNGEQLNLESNRFILTNDEREFSLEIPVVLPTDEGQYTVIISNDKGQSTAAFTLHVDQS</sequence>
<accession>A0A814V7Q5</accession>
<dbReference type="InterPro" id="IPR013783">
    <property type="entry name" value="Ig-like_fold"/>
</dbReference>
<dbReference type="AlphaFoldDB" id="A0A814V7Q5"/>
<dbReference type="InterPro" id="IPR007110">
    <property type="entry name" value="Ig-like_dom"/>
</dbReference>
<evidence type="ECO:0000313" key="5">
    <source>
        <dbReference type="Proteomes" id="UP000663864"/>
    </source>
</evidence>
<dbReference type="PANTHER" id="PTHR47633">
    <property type="entry name" value="IMMUNOGLOBULIN"/>
    <property type="match status" value="1"/>
</dbReference>
<dbReference type="EMBL" id="CAJNOT010001334">
    <property type="protein sequence ID" value="CAF1184273.1"/>
    <property type="molecule type" value="Genomic_DNA"/>
</dbReference>
<evidence type="ECO:0000256" key="1">
    <source>
        <dbReference type="ARBA" id="ARBA00023319"/>
    </source>
</evidence>
<dbReference type="Proteomes" id="UP000663864">
    <property type="component" value="Unassembled WGS sequence"/>
</dbReference>
<comment type="caution">
    <text evidence="3">The sequence shown here is derived from an EMBL/GenBank/DDBJ whole genome shotgun (WGS) entry which is preliminary data.</text>
</comment>
<dbReference type="InterPro" id="IPR013098">
    <property type="entry name" value="Ig_I-set"/>
</dbReference>
<gene>
    <name evidence="4" type="ORF">JBS370_LOCUS10658</name>
    <name evidence="3" type="ORF">ZHD862_LOCUS21933</name>
</gene>
<dbReference type="SMART" id="SM00409">
    <property type="entry name" value="IG"/>
    <property type="match status" value="2"/>
</dbReference>
<name>A0A814V7Q5_9BILA</name>
<dbReference type="PANTHER" id="PTHR47633:SF4">
    <property type="entry name" value="MYOPALLADIN ISOFORM X1"/>
    <property type="match status" value="1"/>
</dbReference>